<dbReference type="AlphaFoldDB" id="A0AAD3E4R7"/>
<dbReference type="EMBL" id="BMAR01000062">
    <property type="protein sequence ID" value="GFR52374.1"/>
    <property type="molecule type" value="Genomic_DNA"/>
</dbReference>
<name>A0AAD3E4R7_9CHLO</name>
<organism evidence="1 2">
    <name type="scientific">Astrephomene gubernaculifera</name>
    <dbReference type="NCBI Taxonomy" id="47775"/>
    <lineage>
        <taxon>Eukaryota</taxon>
        <taxon>Viridiplantae</taxon>
        <taxon>Chlorophyta</taxon>
        <taxon>core chlorophytes</taxon>
        <taxon>Chlorophyceae</taxon>
        <taxon>CS clade</taxon>
        <taxon>Chlamydomonadales</taxon>
        <taxon>Astrephomenaceae</taxon>
        <taxon>Astrephomene</taxon>
    </lineage>
</organism>
<feature type="non-terminal residue" evidence="1">
    <location>
        <position position="388"/>
    </location>
</feature>
<dbReference type="Proteomes" id="UP001054857">
    <property type="component" value="Unassembled WGS sequence"/>
</dbReference>
<protein>
    <submittedName>
        <fullName evidence="1">Uncharacterized protein</fullName>
    </submittedName>
</protein>
<sequence>TRHRSTLGPSGNLSHSKYRIVLLPAALGSYLLLKPLVAHAHLAATSSCESGGLIDQDLRGLSLQTGGEMHTSVKPTLSRAPAAAALHRPVAAPILGRAASKGVAASASASPATAWDSWTSYISKHRSDSAGAAATSQEADYSRELAAAIRSSASSFKPKYVSTASSSSTTGSINGSGNGSGSGLAAADFKLSHVGDINLNDLPRDLHERLEALACLQLKQALGKSSGDLDAASISFTTTDVDAALCVSGVTLQQGLDKTALIALVATETQRQASWSRLEGLILHWGATDVAGGAWGLPPQGWVASPNRVVDAGGAWQCGFEKQQVSGPEGNSAVYVLLLQIPLRGILKAGGLVFVLKATAGQNTRWLKDEATKKDFFLDTTQFPVIKV</sequence>
<proteinExistence type="predicted"/>
<evidence type="ECO:0000313" key="2">
    <source>
        <dbReference type="Proteomes" id="UP001054857"/>
    </source>
</evidence>
<comment type="caution">
    <text evidence="1">The sequence shown here is derived from an EMBL/GenBank/DDBJ whole genome shotgun (WGS) entry which is preliminary data.</text>
</comment>
<reference evidence="1 2" key="1">
    <citation type="journal article" date="2021" name="Sci. Rep.">
        <title>Genome sequencing of the multicellular alga Astrephomene provides insights into convergent evolution of germ-soma differentiation.</title>
        <authorList>
            <person name="Yamashita S."/>
            <person name="Yamamoto K."/>
            <person name="Matsuzaki R."/>
            <person name="Suzuki S."/>
            <person name="Yamaguchi H."/>
            <person name="Hirooka S."/>
            <person name="Minakuchi Y."/>
            <person name="Miyagishima S."/>
            <person name="Kawachi M."/>
            <person name="Toyoda A."/>
            <person name="Nozaki H."/>
        </authorList>
    </citation>
    <scope>NUCLEOTIDE SEQUENCE [LARGE SCALE GENOMIC DNA]</scope>
    <source>
        <strain evidence="1 2">NIES-4017</strain>
    </source>
</reference>
<gene>
    <name evidence="1" type="ORF">Agub_g14934</name>
</gene>
<evidence type="ECO:0000313" key="1">
    <source>
        <dbReference type="EMBL" id="GFR52374.1"/>
    </source>
</evidence>
<keyword evidence="2" id="KW-1185">Reference proteome</keyword>
<accession>A0AAD3E4R7</accession>